<sequence length="105" mass="11869">MASSNPISEFISTLMASKSEQEKNVQTHLSSLVDGAKWRLEDDLPARKKTGFHRHHQHTSSEGFPEVPRQYIVTTHSQGQNYATYAANSYASAIAIQEEMKTREF</sequence>
<comment type="caution">
    <text evidence="2">The sequence shown here is derived from an EMBL/GenBank/DDBJ whole genome shotgun (WGS) entry which is preliminary data.</text>
</comment>
<organism evidence="2 3">
    <name type="scientific">Hyaloperonospora brassicae</name>
    <name type="common">Brassica downy mildew</name>
    <name type="synonym">Peronospora brassicae</name>
    <dbReference type="NCBI Taxonomy" id="162125"/>
    <lineage>
        <taxon>Eukaryota</taxon>
        <taxon>Sar</taxon>
        <taxon>Stramenopiles</taxon>
        <taxon>Oomycota</taxon>
        <taxon>Peronosporomycetes</taxon>
        <taxon>Peronosporales</taxon>
        <taxon>Peronosporaceae</taxon>
        <taxon>Hyaloperonospora</taxon>
    </lineage>
</organism>
<gene>
    <name evidence="2" type="ORF">HBR001_LOCUS2750</name>
</gene>
<keyword evidence="3" id="KW-1185">Reference proteome</keyword>
<protein>
    <submittedName>
        <fullName evidence="2">Uncharacterized protein</fullName>
    </submittedName>
</protein>
<proteinExistence type="predicted"/>
<dbReference type="Proteomes" id="UP001162031">
    <property type="component" value="Unassembled WGS sequence"/>
</dbReference>
<accession>A0AAV0THB9</accession>
<feature type="region of interest" description="Disordered" evidence="1">
    <location>
        <begin position="48"/>
        <end position="68"/>
    </location>
</feature>
<dbReference type="EMBL" id="CANTFL010000397">
    <property type="protein sequence ID" value="CAI5721958.1"/>
    <property type="molecule type" value="Genomic_DNA"/>
</dbReference>
<evidence type="ECO:0000313" key="2">
    <source>
        <dbReference type="EMBL" id="CAI5721958.1"/>
    </source>
</evidence>
<feature type="compositionally biased region" description="Basic residues" evidence="1">
    <location>
        <begin position="48"/>
        <end position="58"/>
    </location>
</feature>
<evidence type="ECO:0000313" key="3">
    <source>
        <dbReference type="Proteomes" id="UP001162031"/>
    </source>
</evidence>
<dbReference type="AlphaFoldDB" id="A0AAV0THB9"/>
<reference evidence="2" key="1">
    <citation type="submission" date="2022-12" db="EMBL/GenBank/DDBJ databases">
        <authorList>
            <person name="Webb A."/>
        </authorList>
    </citation>
    <scope>NUCLEOTIDE SEQUENCE</scope>
    <source>
        <strain evidence="2">Hp1</strain>
    </source>
</reference>
<name>A0AAV0THB9_HYABA</name>
<evidence type="ECO:0000256" key="1">
    <source>
        <dbReference type="SAM" id="MobiDB-lite"/>
    </source>
</evidence>